<evidence type="ECO:0000256" key="1">
    <source>
        <dbReference type="ARBA" id="ARBA00023015"/>
    </source>
</evidence>
<dbReference type="RefSeq" id="WP_027946847.1">
    <property type="nucleotide sequence ID" value="NZ_BSTI01000010.1"/>
</dbReference>
<dbReference type="Pfam" id="PF00392">
    <property type="entry name" value="GntR"/>
    <property type="match status" value="1"/>
</dbReference>
<dbReference type="InterPro" id="IPR036388">
    <property type="entry name" value="WH-like_DNA-bd_sf"/>
</dbReference>
<dbReference type="InterPro" id="IPR008920">
    <property type="entry name" value="TF_FadR/GntR_C"/>
</dbReference>
<dbReference type="CDD" id="cd07377">
    <property type="entry name" value="WHTH_GntR"/>
    <property type="match status" value="1"/>
</dbReference>
<dbReference type="AlphaFoldDB" id="A0A9W6R4C3"/>
<sequence>MTPKSGFRKPQTAHQAVVVELRRMIREGELAPGSKLVTESLAERLGVSRVPIREALKVLEGEDQVVHIAHRGYFVAEMDIADLEEIQRLRHILESEAVRHAVARTSEEDLQTMRDALAEMEESSDDLARLNAAHRRFHFTLLDASGMPRLTRFIHQLWDWSEVYRSVYHGDDHFRSAAHQDHHRILRAAEKRDADALIELMSAHRMHTVEGLRSVADAKD</sequence>
<evidence type="ECO:0000313" key="6">
    <source>
        <dbReference type="EMBL" id="GLY68115.1"/>
    </source>
</evidence>
<dbReference type="Pfam" id="PF07729">
    <property type="entry name" value="FCD"/>
    <property type="match status" value="1"/>
</dbReference>
<feature type="domain" description="HTH gntR-type" evidence="5">
    <location>
        <begin position="11"/>
        <end position="78"/>
    </location>
</feature>
<keyword evidence="4" id="KW-0175">Coiled coil</keyword>
<dbReference type="SMART" id="SM00345">
    <property type="entry name" value="HTH_GNTR"/>
    <property type="match status" value="1"/>
</dbReference>
<comment type="caution">
    <text evidence="6">The sequence shown here is derived from an EMBL/GenBank/DDBJ whole genome shotgun (WGS) entry which is preliminary data.</text>
</comment>
<feature type="coiled-coil region" evidence="4">
    <location>
        <begin position="103"/>
        <end position="133"/>
    </location>
</feature>
<reference evidence="6" key="1">
    <citation type="submission" date="2023-03" db="EMBL/GenBank/DDBJ databases">
        <title>Amycolatopsis taiwanensis NBRC 103393.</title>
        <authorList>
            <person name="Ichikawa N."/>
            <person name="Sato H."/>
            <person name="Tonouchi N."/>
        </authorList>
    </citation>
    <scope>NUCLEOTIDE SEQUENCE</scope>
    <source>
        <strain evidence="6">NBRC 103393</strain>
    </source>
</reference>
<dbReference type="PANTHER" id="PTHR43537:SF5">
    <property type="entry name" value="UXU OPERON TRANSCRIPTIONAL REGULATOR"/>
    <property type="match status" value="1"/>
</dbReference>
<dbReference type="SUPFAM" id="SSF48008">
    <property type="entry name" value="GntR ligand-binding domain-like"/>
    <property type="match status" value="1"/>
</dbReference>
<dbReference type="SUPFAM" id="SSF46785">
    <property type="entry name" value="Winged helix' DNA-binding domain"/>
    <property type="match status" value="1"/>
</dbReference>
<dbReference type="InterPro" id="IPR011711">
    <property type="entry name" value="GntR_C"/>
</dbReference>
<gene>
    <name evidence="6" type="ORF">Atai01_47340</name>
</gene>
<dbReference type="Proteomes" id="UP001165136">
    <property type="component" value="Unassembled WGS sequence"/>
</dbReference>
<evidence type="ECO:0000259" key="5">
    <source>
        <dbReference type="PROSITE" id="PS50949"/>
    </source>
</evidence>
<protein>
    <submittedName>
        <fullName evidence="6">GntR family transcriptional regulator</fullName>
    </submittedName>
</protein>
<dbReference type="SMART" id="SM00895">
    <property type="entry name" value="FCD"/>
    <property type="match status" value="1"/>
</dbReference>
<name>A0A9W6R4C3_9PSEU</name>
<organism evidence="6 7">
    <name type="scientific">Amycolatopsis taiwanensis</name>
    <dbReference type="NCBI Taxonomy" id="342230"/>
    <lineage>
        <taxon>Bacteria</taxon>
        <taxon>Bacillati</taxon>
        <taxon>Actinomycetota</taxon>
        <taxon>Actinomycetes</taxon>
        <taxon>Pseudonocardiales</taxon>
        <taxon>Pseudonocardiaceae</taxon>
        <taxon>Amycolatopsis</taxon>
    </lineage>
</organism>
<dbReference type="InterPro" id="IPR036390">
    <property type="entry name" value="WH_DNA-bd_sf"/>
</dbReference>
<dbReference type="GO" id="GO:0003677">
    <property type="term" value="F:DNA binding"/>
    <property type="evidence" value="ECO:0007669"/>
    <property type="project" value="UniProtKB-KW"/>
</dbReference>
<dbReference type="PROSITE" id="PS50949">
    <property type="entry name" value="HTH_GNTR"/>
    <property type="match status" value="1"/>
</dbReference>
<dbReference type="EMBL" id="BSTI01000010">
    <property type="protein sequence ID" value="GLY68115.1"/>
    <property type="molecule type" value="Genomic_DNA"/>
</dbReference>
<evidence type="ECO:0000256" key="2">
    <source>
        <dbReference type="ARBA" id="ARBA00023125"/>
    </source>
</evidence>
<dbReference type="InterPro" id="IPR000524">
    <property type="entry name" value="Tscrpt_reg_HTH_GntR"/>
</dbReference>
<keyword evidence="2" id="KW-0238">DNA-binding</keyword>
<proteinExistence type="predicted"/>
<keyword evidence="7" id="KW-1185">Reference proteome</keyword>
<dbReference type="Gene3D" id="1.10.10.10">
    <property type="entry name" value="Winged helix-like DNA-binding domain superfamily/Winged helix DNA-binding domain"/>
    <property type="match status" value="1"/>
</dbReference>
<keyword evidence="3" id="KW-0804">Transcription</keyword>
<accession>A0A9W6R4C3</accession>
<evidence type="ECO:0000256" key="3">
    <source>
        <dbReference type="ARBA" id="ARBA00023163"/>
    </source>
</evidence>
<evidence type="ECO:0000313" key="7">
    <source>
        <dbReference type="Proteomes" id="UP001165136"/>
    </source>
</evidence>
<dbReference type="Gene3D" id="1.20.120.530">
    <property type="entry name" value="GntR ligand-binding domain-like"/>
    <property type="match status" value="1"/>
</dbReference>
<dbReference type="GO" id="GO:0003700">
    <property type="term" value="F:DNA-binding transcription factor activity"/>
    <property type="evidence" value="ECO:0007669"/>
    <property type="project" value="InterPro"/>
</dbReference>
<keyword evidence="1" id="KW-0805">Transcription regulation</keyword>
<evidence type="ECO:0000256" key="4">
    <source>
        <dbReference type="SAM" id="Coils"/>
    </source>
</evidence>
<dbReference type="PANTHER" id="PTHR43537">
    <property type="entry name" value="TRANSCRIPTIONAL REGULATOR, GNTR FAMILY"/>
    <property type="match status" value="1"/>
</dbReference>